<evidence type="ECO:0000313" key="1">
    <source>
        <dbReference type="EMBL" id="CAG8671258.1"/>
    </source>
</evidence>
<gene>
    <name evidence="1" type="ORF">DHETER_LOCUS10194</name>
</gene>
<proteinExistence type="predicted"/>
<keyword evidence="2" id="KW-1185">Reference proteome</keyword>
<feature type="non-terminal residue" evidence="1">
    <location>
        <position position="1"/>
    </location>
</feature>
<protein>
    <submittedName>
        <fullName evidence="1">4674_t:CDS:1</fullName>
    </submittedName>
</protein>
<dbReference type="Proteomes" id="UP000789702">
    <property type="component" value="Unassembled WGS sequence"/>
</dbReference>
<reference evidence="1" key="1">
    <citation type="submission" date="2021-06" db="EMBL/GenBank/DDBJ databases">
        <authorList>
            <person name="Kallberg Y."/>
            <person name="Tangrot J."/>
            <person name="Rosling A."/>
        </authorList>
    </citation>
    <scope>NUCLEOTIDE SEQUENCE</scope>
    <source>
        <strain evidence="1">IL203A</strain>
    </source>
</reference>
<sequence length="72" mass="8280">GDNWSASGSSNHQQEHQPTNIPNRGKAAYQIVDSIILIQCAKSERLWVTDPWKRTHCLFTLWIWVVFCNLGI</sequence>
<organism evidence="1 2">
    <name type="scientific">Dentiscutata heterogama</name>
    <dbReference type="NCBI Taxonomy" id="1316150"/>
    <lineage>
        <taxon>Eukaryota</taxon>
        <taxon>Fungi</taxon>
        <taxon>Fungi incertae sedis</taxon>
        <taxon>Mucoromycota</taxon>
        <taxon>Glomeromycotina</taxon>
        <taxon>Glomeromycetes</taxon>
        <taxon>Diversisporales</taxon>
        <taxon>Gigasporaceae</taxon>
        <taxon>Dentiscutata</taxon>
    </lineage>
</organism>
<name>A0ACA9NRK7_9GLOM</name>
<evidence type="ECO:0000313" key="2">
    <source>
        <dbReference type="Proteomes" id="UP000789702"/>
    </source>
</evidence>
<dbReference type="EMBL" id="CAJVPU010019364">
    <property type="protein sequence ID" value="CAG8671258.1"/>
    <property type="molecule type" value="Genomic_DNA"/>
</dbReference>
<comment type="caution">
    <text evidence="1">The sequence shown here is derived from an EMBL/GenBank/DDBJ whole genome shotgun (WGS) entry which is preliminary data.</text>
</comment>
<accession>A0ACA9NRK7</accession>